<dbReference type="EMBL" id="LOBU02000031">
    <property type="protein sequence ID" value="OKA03511.1"/>
    <property type="molecule type" value="Genomic_DNA"/>
</dbReference>
<accession>A0A154MQK6</accession>
<keyword evidence="5" id="KW-1185">Reference proteome</keyword>
<dbReference type="Pfam" id="PF14534">
    <property type="entry name" value="DUF4440"/>
    <property type="match status" value="1"/>
</dbReference>
<proteinExistence type="predicted"/>
<dbReference type="Proteomes" id="UP000076321">
    <property type="component" value="Unassembled WGS sequence"/>
</dbReference>
<reference evidence="2 4" key="1">
    <citation type="submission" date="2015-12" db="EMBL/GenBank/DDBJ databases">
        <title>Amycolatopsis regifaucium genome sequencing and assembly.</title>
        <authorList>
            <person name="Mayilraj S."/>
        </authorList>
    </citation>
    <scope>NUCLEOTIDE SEQUENCE [LARGE SCALE GENOMIC DNA]</scope>
    <source>
        <strain evidence="2 4">GY080</strain>
    </source>
</reference>
<dbReference type="InterPro" id="IPR011944">
    <property type="entry name" value="Steroid_delta5-4_isomerase"/>
</dbReference>
<dbReference type="NCBIfam" id="TIGR02246">
    <property type="entry name" value="SgcJ/EcaC family oxidoreductase"/>
    <property type="match status" value="1"/>
</dbReference>
<gene>
    <name evidence="3" type="ORF">ATP06_0236005</name>
    <name evidence="2" type="ORF">AVL48_26350</name>
</gene>
<name>A0A154MQK6_9PSEU</name>
<dbReference type="SUPFAM" id="SSF54427">
    <property type="entry name" value="NTF2-like"/>
    <property type="match status" value="1"/>
</dbReference>
<dbReference type="InterPro" id="IPR027843">
    <property type="entry name" value="DUF4440"/>
</dbReference>
<reference evidence="3 5" key="2">
    <citation type="submission" date="2016-11" db="EMBL/GenBank/DDBJ databases">
        <title>Genome sequencing of Amycolatopsis regifaucium.</title>
        <authorList>
            <person name="Mayilraj S."/>
            <person name="Kaur N."/>
        </authorList>
    </citation>
    <scope>NUCLEOTIDE SEQUENCE [LARGE SCALE GENOMIC DNA]</scope>
    <source>
        <strain evidence="3 5">GY080</strain>
    </source>
</reference>
<organism evidence="2 4">
    <name type="scientific">Amycolatopsis regifaucium</name>
    <dbReference type="NCBI Taxonomy" id="546365"/>
    <lineage>
        <taxon>Bacteria</taxon>
        <taxon>Bacillati</taxon>
        <taxon>Actinomycetota</taxon>
        <taxon>Actinomycetes</taxon>
        <taxon>Pseudonocardiales</taxon>
        <taxon>Pseudonocardiaceae</taxon>
        <taxon>Amycolatopsis</taxon>
    </lineage>
</organism>
<dbReference type="Proteomes" id="UP000186883">
    <property type="component" value="Unassembled WGS sequence"/>
</dbReference>
<comment type="caution">
    <text evidence="2">The sequence shown here is derived from an EMBL/GenBank/DDBJ whole genome shotgun (WGS) entry which is preliminary data.</text>
</comment>
<feature type="domain" description="DUF4440" evidence="1">
    <location>
        <begin position="15"/>
        <end position="115"/>
    </location>
</feature>
<dbReference type="RefSeq" id="WP_061988037.1">
    <property type="nucleotide sequence ID" value="NZ_FOPQ01000016.1"/>
</dbReference>
<evidence type="ECO:0000313" key="5">
    <source>
        <dbReference type="Proteomes" id="UP000186883"/>
    </source>
</evidence>
<evidence type="ECO:0000313" key="3">
    <source>
        <dbReference type="EMBL" id="OKA03511.1"/>
    </source>
</evidence>
<evidence type="ECO:0000259" key="1">
    <source>
        <dbReference type="Pfam" id="PF14534"/>
    </source>
</evidence>
<evidence type="ECO:0000313" key="4">
    <source>
        <dbReference type="Proteomes" id="UP000076321"/>
    </source>
</evidence>
<evidence type="ECO:0000313" key="2">
    <source>
        <dbReference type="EMBL" id="KZB86566.1"/>
    </source>
</evidence>
<dbReference type="OrthoDB" id="582247at2"/>
<dbReference type="AlphaFoldDB" id="A0A154MQK6"/>
<dbReference type="InterPro" id="IPR032710">
    <property type="entry name" value="NTF2-like_dom_sf"/>
</dbReference>
<dbReference type="Gene3D" id="3.10.450.50">
    <property type="match status" value="1"/>
</dbReference>
<protein>
    <recommendedName>
        <fullName evidence="1">DUF4440 domain-containing protein</fullName>
    </recommendedName>
</protein>
<dbReference type="EMBL" id="LQCI01000007">
    <property type="protein sequence ID" value="KZB86566.1"/>
    <property type="molecule type" value="Genomic_DNA"/>
</dbReference>
<sequence length="124" mass="13719">MKDIKQVVLDSDRLQDDPDGFAALLTENVNLVNIAGRRLHGRETVRAAYHQAMASQLAQVRTRIEIQDAWLVQPDVAVVTATKHVSDERAEANAPLPDKGAVTFVLAHQDEKWLIASVQTTPIK</sequence>